<accession>A0A5B0AB47</accession>
<gene>
    <name evidence="2" type="ORF">FGF04_32025</name>
</gene>
<feature type="chain" id="PRO_5038885939" description="Peptidase inhibitor family I36" evidence="1">
    <location>
        <begin position="23"/>
        <end position="121"/>
    </location>
</feature>
<feature type="signal peptide" evidence="1">
    <location>
        <begin position="1"/>
        <end position="22"/>
    </location>
</feature>
<evidence type="ECO:0008006" key="4">
    <source>
        <dbReference type="Google" id="ProtNLM"/>
    </source>
</evidence>
<dbReference type="OrthoDB" id="4325857at2"/>
<dbReference type="EMBL" id="VDFC01000058">
    <property type="protein sequence ID" value="KAA0927057.1"/>
    <property type="molecule type" value="Genomic_DNA"/>
</dbReference>
<keyword evidence="1" id="KW-0732">Signal</keyword>
<evidence type="ECO:0000256" key="1">
    <source>
        <dbReference type="SAM" id="SignalP"/>
    </source>
</evidence>
<keyword evidence="3" id="KW-1185">Reference proteome</keyword>
<evidence type="ECO:0000313" key="3">
    <source>
        <dbReference type="Proteomes" id="UP000324965"/>
    </source>
</evidence>
<comment type="caution">
    <text evidence="2">The sequence shown here is derived from an EMBL/GenBank/DDBJ whole genome shotgun (WGS) entry which is preliminary data.</text>
</comment>
<dbReference type="AlphaFoldDB" id="A0A5B0AB47"/>
<name>A0A5B0AB47_9ACTN</name>
<dbReference type="RefSeq" id="WP_149514872.1">
    <property type="nucleotide sequence ID" value="NZ_VDFC01000058.1"/>
</dbReference>
<dbReference type="Proteomes" id="UP000324965">
    <property type="component" value="Unassembled WGS sequence"/>
</dbReference>
<reference evidence="2 3" key="1">
    <citation type="submission" date="2019-05" db="EMBL/GenBank/DDBJ databases">
        <authorList>
            <person name="Hariharan J."/>
            <person name="Choudoir M.J."/>
            <person name="Diebold P."/>
            <person name="Panke-Buisse K."/>
            <person name="Buckley D.H."/>
        </authorList>
    </citation>
    <scope>NUCLEOTIDE SEQUENCE [LARGE SCALE GENOMIC DNA]</scope>
    <source>
        <strain evidence="2 3">SUN51</strain>
    </source>
</reference>
<protein>
    <recommendedName>
        <fullName evidence="4">Peptidase inhibitor family I36</fullName>
    </recommendedName>
</protein>
<proteinExistence type="predicted"/>
<organism evidence="2 3">
    <name type="scientific">Streptomyces apricus</name>
    <dbReference type="NCBI Taxonomy" id="1828112"/>
    <lineage>
        <taxon>Bacteria</taxon>
        <taxon>Bacillati</taxon>
        <taxon>Actinomycetota</taxon>
        <taxon>Actinomycetes</taxon>
        <taxon>Kitasatosporales</taxon>
        <taxon>Streptomycetaceae</taxon>
        <taxon>Streptomyces</taxon>
    </lineage>
</organism>
<evidence type="ECO:0000313" key="2">
    <source>
        <dbReference type="EMBL" id="KAA0927057.1"/>
    </source>
</evidence>
<sequence>MRKLFDTVLALATAATATLAFAGTADARAADDWAGCPSGAVCIYPQNQDPARSPSNVYWAYGPHNLSNQSGWHWVLNNQTGGASAELCLNYGGTNCNYTIGAQKGVYADLGPVNSIKLNRP</sequence>